<feature type="compositionally biased region" description="Pro residues" evidence="1">
    <location>
        <begin position="289"/>
        <end position="301"/>
    </location>
</feature>
<dbReference type="OrthoDB" id="2133190at2759"/>
<feature type="compositionally biased region" description="Polar residues" evidence="1">
    <location>
        <begin position="153"/>
        <end position="163"/>
    </location>
</feature>
<dbReference type="InterPro" id="IPR011598">
    <property type="entry name" value="bHLH_dom"/>
</dbReference>
<organism evidence="3 4">
    <name type="scientific">Collybia nuda</name>
    <dbReference type="NCBI Taxonomy" id="64659"/>
    <lineage>
        <taxon>Eukaryota</taxon>
        <taxon>Fungi</taxon>
        <taxon>Dikarya</taxon>
        <taxon>Basidiomycota</taxon>
        <taxon>Agaricomycotina</taxon>
        <taxon>Agaricomycetes</taxon>
        <taxon>Agaricomycetidae</taxon>
        <taxon>Agaricales</taxon>
        <taxon>Tricholomatineae</taxon>
        <taxon>Clitocybaceae</taxon>
        <taxon>Collybia</taxon>
    </lineage>
</organism>
<gene>
    <name evidence="3" type="ORF">BDZ94DRAFT_1326478</name>
</gene>
<dbReference type="InterPro" id="IPR052099">
    <property type="entry name" value="Regulatory_TF_Diverse"/>
</dbReference>
<dbReference type="PANTHER" id="PTHR47336">
    <property type="entry name" value="TRANSCRIPTION FACTOR HMS1-RELATED"/>
    <property type="match status" value="1"/>
</dbReference>
<feature type="region of interest" description="Disordered" evidence="1">
    <location>
        <begin position="153"/>
        <end position="209"/>
    </location>
</feature>
<feature type="compositionally biased region" description="Low complexity" evidence="1">
    <location>
        <begin position="172"/>
        <end position="194"/>
    </location>
</feature>
<evidence type="ECO:0000313" key="4">
    <source>
        <dbReference type="Proteomes" id="UP000807353"/>
    </source>
</evidence>
<dbReference type="SMART" id="SM00353">
    <property type="entry name" value="HLH"/>
    <property type="match status" value="1"/>
</dbReference>
<name>A0A9P5XUN5_9AGAR</name>
<feature type="compositionally biased region" description="Low complexity" evidence="1">
    <location>
        <begin position="279"/>
        <end position="288"/>
    </location>
</feature>
<dbReference type="SUPFAM" id="SSF47459">
    <property type="entry name" value="HLH, helix-loop-helix DNA-binding domain"/>
    <property type="match status" value="1"/>
</dbReference>
<proteinExistence type="predicted"/>
<protein>
    <recommendedName>
        <fullName evidence="2">BHLH domain-containing protein</fullName>
    </recommendedName>
</protein>
<accession>A0A9P5XUN5</accession>
<feature type="compositionally biased region" description="Acidic residues" evidence="1">
    <location>
        <begin position="458"/>
        <end position="483"/>
    </location>
</feature>
<dbReference type="Pfam" id="PF00010">
    <property type="entry name" value="HLH"/>
    <property type="match status" value="1"/>
</dbReference>
<dbReference type="AlphaFoldDB" id="A0A9P5XUN5"/>
<sequence>MEFAAPSPESSSSSDSRPSYSPHFMSSDLGLDPSDPLNLLLHNSSQSSSGDSSMEESSQEGGSPPDWSQLSALWPESDAGHMKPYMDPMDFSDLTSLSMDMDFNPSMSIEPSSLHFDPTKFTNYAYGDHLAYTNDLLTPHFPFTFQTAYSNNELSSSNTSPQLSADGRRRLSVTSSSSGASFSPAPESVPSPAAIPTHPTEVPQSYTPTISAYAGDPAAELAERVRQSAGVMLALPMNAQLQALEMKIQASASVSSSPATAPKLPIPRLPQHMAASMKSNSTVSSAASTPPPSTPSPPPSASTPNPTSTSLPRPKTSHTTIERRYRTNLNARIQSLRMAVPALRVVEDRDGGKKKAPNKVLVSNDSIKLEGQDVIGAGGVIDVIDERGFVDGVKVARKCSKANVLGKAVEYIRVLKKRENRLKAEQSGLKALVSGLVGGPALLREWEREWRERFGGEEKDEVEGEVDAEGDDEDSEDEQDEEEEGRKRKRGKTAAAPVVKKVEKKPLENNGVVPEKRKRGRPRKIVPPITPVDQSPIMGHQGTSMTNEQGAPQYLLAVFALFSFFNSPLTTSPMPSSSHTHTGTVLNSPVTVASGSWGMTEYVQMFHLMVSVVVLLSFISTWAGFGLGPGSLTSISWRHRSKRQNKTRSDWLKLGEEYVLAGPNQNVSLYTRIQIYQQISSRSAANAQDLSTAALVVYSASNTFGGLAKIKAQSVWNTAMMKAQKMGGTTSYEKIVLEGMTVDEAFERLSKSTTKRDLQSPIQILAGALIEERVRKHLGLLFIGSVRTNAEEERDADDKDQLEQDVLERQKTVEAAKEIGGAVGELGRTLERVWKLGVDCQVDVEDTNDEDSGVNGEIKALLAALVLYRRLFPSVGNSASALLSPPPSPGRMETSEVGMLRRALGSRAFEESNVLEDARDRAVDMVVELERRSVGLD</sequence>
<reference evidence="3" key="1">
    <citation type="submission" date="2020-11" db="EMBL/GenBank/DDBJ databases">
        <authorList>
            <consortium name="DOE Joint Genome Institute"/>
            <person name="Ahrendt S."/>
            <person name="Riley R."/>
            <person name="Andreopoulos W."/>
            <person name="Labutti K."/>
            <person name="Pangilinan J."/>
            <person name="Ruiz-Duenas F.J."/>
            <person name="Barrasa J.M."/>
            <person name="Sanchez-Garcia M."/>
            <person name="Camarero S."/>
            <person name="Miyauchi S."/>
            <person name="Serrano A."/>
            <person name="Linde D."/>
            <person name="Babiker R."/>
            <person name="Drula E."/>
            <person name="Ayuso-Fernandez I."/>
            <person name="Pacheco R."/>
            <person name="Padilla G."/>
            <person name="Ferreira P."/>
            <person name="Barriuso J."/>
            <person name="Kellner H."/>
            <person name="Castanera R."/>
            <person name="Alfaro M."/>
            <person name="Ramirez L."/>
            <person name="Pisabarro A.G."/>
            <person name="Kuo A."/>
            <person name="Tritt A."/>
            <person name="Lipzen A."/>
            <person name="He G."/>
            <person name="Yan M."/>
            <person name="Ng V."/>
            <person name="Cullen D."/>
            <person name="Martin F."/>
            <person name="Rosso M.-N."/>
            <person name="Henrissat B."/>
            <person name="Hibbett D."/>
            <person name="Martinez A.T."/>
            <person name="Grigoriev I.V."/>
        </authorList>
    </citation>
    <scope>NUCLEOTIDE SEQUENCE</scope>
    <source>
        <strain evidence="3">CBS 247.69</strain>
    </source>
</reference>
<feature type="region of interest" description="Disordered" evidence="1">
    <location>
        <begin position="454"/>
        <end position="496"/>
    </location>
</feature>
<feature type="region of interest" description="Disordered" evidence="1">
    <location>
        <begin position="512"/>
        <end position="537"/>
    </location>
</feature>
<evidence type="ECO:0000259" key="2">
    <source>
        <dbReference type="PROSITE" id="PS50888"/>
    </source>
</evidence>
<dbReference type="InterPro" id="IPR036638">
    <property type="entry name" value="HLH_DNA-bd_sf"/>
</dbReference>
<dbReference type="PANTHER" id="PTHR47336:SF2">
    <property type="entry name" value="TRANSCRIPTION FACTOR HMS1-RELATED"/>
    <property type="match status" value="1"/>
</dbReference>
<evidence type="ECO:0000313" key="3">
    <source>
        <dbReference type="EMBL" id="KAF9457138.1"/>
    </source>
</evidence>
<dbReference type="Proteomes" id="UP000807353">
    <property type="component" value="Unassembled WGS sequence"/>
</dbReference>
<keyword evidence="4" id="KW-1185">Reference proteome</keyword>
<dbReference type="EMBL" id="MU150385">
    <property type="protein sequence ID" value="KAF9457138.1"/>
    <property type="molecule type" value="Genomic_DNA"/>
</dbReference>
<feature type="region of interest" description="Disordered" evidence="1">
    <location>
        <begin position="1"/>
        <end position="72"/>
    </location>
</feature>
<feature type="compositionally biased region" description="Low complexity" evidence="1">
    <location>
        <begin position="1"/>
        <end position="22"/>
    </location>
</feature>
<evidence type="ECO:0000256" key="1">
    <source>
        <dbReference type="SAM" id="MobiDB-lite"/>
    </source>
</evidence>
<dbReference type="PROSITE" id="PS50888">
    <property type="entry name" value="BHLH"/>
    <property type="match status" value="1"/>
</dbReference>
<dbReference type="GO" id="GO:0046983">
    <property type="term" value="F:protein dimerization activity"/>
    <property type="evidence" value="ECO:0007669"/>
    <property type="project" value="InterPro"/>
</dbReference>
<feature type="region of interest" description="Disordered" evidence="1">
    <location>
        <begin position="274"/>
        <end position="327"/>
    </location>
</feature>
<comment type="caution">
    <text evidence="3">The sequence shown here is derived from an EMBL/GenBank/DDBJ whole genome shotgun (WGS) entry which is preliminary data.</text>
</comment>
<feature type="domain" description="BHLH" evidence="2">
    <location>
        <begin position="313"/>
        <end position="415"/>
    </location>
</feature>
<dbReference type="Gene3D" id="4.10.280.10">
    <property type="entry name" value="Helix-loop-helix DNA-binding domain"/>
    <property type="match status" value="1"/>
</dbReference>